<protein>
    <submittedName>
        <fullName evidence="2">Uncharacterized protein</fullName>
    </submittedName>
</protein>
<keyword evidence="3" id="KW-1185">Reference proteome</keyword>
<organism evidence="2 3">
    <name type="scientific">Trifolium subterraneum</name>
    <name type="common">Subterranean clover</name>
    <dbReference type="NCBI Taxonomy" id="3900"/>
    <lineage>
        <taxon>Eukaryota</taxon>
        <taxon>Viridiplantae</taxon>
        <taxon>Streptophyta</taxon>
        <taxon>Embryophyta</taxon>
        <taxon>Tracheophyta</taxon>
        <taxon>Spermatophyta</taxon>
        <taxon>Magnoliopsida</taxon>
        <taxon>eudicotyledons</taxon>
        <taxon>Gunneridae</taxon>
        <taxon>Pentapetalae</taxon>
        <taxon>rosids</taxon>
        <taxon>fabids</taxon>
        <taxon>Fabales</taxon>
        <taxon>Fabaceae</taxon>
        <taxon>Papilionoideae</taxon>
        <taxon>50 kb inversion clade</taxon>
        <taxon>NPAAA clade</taxon>
        <taxon>Hologalegina</taxon>
        <taxon>IRL clade</taxon>
        <taxon>Trifolieae</taxon>
        <taxon>Trifolium</taxon>
    </lineage>
</organism>
<dbReference type="EMBL" id="DF974311">
    <property type="protein sequence ID" value="GAU47408.1"/>
    <property type="molecule type" value="Genomic_DNA"/>
</dbReference>
<accession>A0A2Z6NT68</accession>
<evidence type="ECO:0000313" key="3">
    <source>
        <dbReference type="Proteomes" id="UP000242715"/>
    </source>
</evidence>
<name>A0A2Z6NT68_TRISU</name>
<feature type="coiled-coil region" evidence="1">
    <location>
        <begin position="162"/>
        <end position="189"/>
    </location>
</feature>
<dbReference type="Proteomes" id="UP000242715">
    <property type="component" value="Unassembled WGS sequence"/>
</dbReference>
<proteinExistence type="predicted"/>
<keyword evidence="1" id="KW-0175">Coiled coil</keyword>
<dbReference type="AlphaFoldDB" id="A0A2Z6NT68"/>
<evidence type="ECO:0000313" key="2">
    <source>
        <dbReference type="EMBL" id="GAU47408.1"/>
    </source>
</evidence>
<reference evidence="3" key="1">
    <citation type="journal article" date="2017" name="Front. Plant Sci.">
        <title>Climate Clever Clovers: New Paradigm to Reduce the Environmental Footprint of Ruminants by Breeding Low Methanogenic Forages Utilizing Haplotype Variation.</title>
        <authorList>
            <person name="Kaur P."/>
            <person name="Appels R."/>
            <person name="Bayer P.E."/>
            <person name="Keeble-Gagnere G."/>
            <person name="Wang J."/>
            <person name="Hirakawa H."/>
            <person name="Shirasawa K."/>
            <person name="Vercoe P."/>
            <person name="Stefanova K."/>
            <person name="Durmic Z."/>
            <person name="Nichols P."/>
            <person name="Revell C."/>
            <person name="Isobe S.N."/>
            <person name="Edwards D."/>
            <person name="Erskine W."/>
        </authorList>
    </citation>
    <scope>NUCLEOTIDE SEQUENCE [LARGE SCALE GENOMIC DNA]</scope>
    <source>
        <strain evidence="3">cv. Daliak</strain>
    </source>
</reference>
<gene>
    <name evidence="2" type="ORF">TSUD_403900</name>
</gene>
<evidence type="ECO:0000256" key="1">
    <source>
        <dbReference type="SAM" id="Coils"/>
    </source>
</evidence>
<sequence>MKTVSDEEWMSYLAKSKAKKLQPDDPALPDDLLILGETKGSKRKRRGDRVRPSLMATNDVGSFLPAANVALGTEDVQMGEFVDGGVTVQTAGPPPAVVGIGSSVWGSLFDLTAFVENTLLGAGDSARFDSLTTSDLCNLALRYEVKGTVLTHLLSARRDKEIMEASSKVARAEQAVIDTERTITEIKKQWANKVDHLKKAHQEALIEVRGAHTYEMAGLRKKHADEKTVGTKCVLVHTHEF</sequence>